<accession>A0A1Y2I745</accession>
<dbReference type="AlphaFoldDB" id="A0A1Y2I745"/>
<protein>
    <submittedName>
        <fullName evidence="2">Uncharacterized protein</fullName>
    </submittedName>
</protein>
<dbReference type="OrthoDB" id="2748217at2759"/>
<keyword evidence="3" id="KW-1185">Reference proteome</keyword>
<organism evidence="2 3">
    <name type="scientific">Trametes coccinea (strain BRFM310)</name>
    <name type="common">Pycnoporus coccineus</name>
    <dbReference type="NCBI Taxonomy" id="1353009"/>
    <lineage>
        <taxon>Eukaryota</taxon>
        <taxon>Fungi</taxon>
        <taxon>Dikarya</taxon>
        <taxon>Basidiomycota</taxon>
        <taxon>Agaricomycotina</taxon>
        <taxon>Agaricomycetes</taxon>
        <taxon>Polyporales</taxon>
        <taxon>Polyporaceae</taxon>
        <taxon>Trametes</taxon>
    </lineage>
</organism>
<evidence type="ECO:0000313" key="3">
    <source>
        <dbReference type="Proteomes" id="UP000193067"/>
    </source>
</evidence>
<evidence type="ECO:0000313" key="2">
    <source>
        <dbReference type="EMBL" id="OSC96978.1"/>
    </source>
</evidence>
<proteinExistence type="predicted"/>
<name>A0A1Y2I745_TRAC3</name>
<gene>
    <name evidence="2" type="ORF">PYCCODRAFT_1440593</name>
</gene>
<feature type="coiled-coil region" evidence="1">
    <location>
        <begin position="102"/>
        <end position="129"/>
    </location>
</feature>
<keyword evidence="1" id="KW-0175">Coiled coil</keyword>
<reference evidence="2 3" key="1">
    <citation type="journal article" date="2015" name="Biotechnol. Biofuels">
        <title>Enhanced degradation of softwood versus hardwood by the white-rot fungus Pycnoporus coccineus.</title>
        <authorList>
            <person name="Couturier M."/>
            <person name="Navarro D."/>
            <person name="Chevret D."/>
            <person name="Henrissat B."/>
            <person name="Piumi F."/>
            <person name="Ruiz-Duenas F.J."/>
            <person name="Martinez A.T."/>
            <person name="Grigoriev I.V."/>
            <person name="Riley R."/>
            <person name="Lipzen A."/>
            <person name="Berrin J.G."/>
            <person name="Master E.R."/>
            <person name="Rosso M.N."/>
        </authorList>
    </citation>
    <scope>NUCLEOTIDE SEQUENCE [LARGE SCALE GENOMIC DNA]</scope>
    <source>
        <strain evidence="2 3">BRFM310</strain>
    </source>
</reference>
<dbReference type="Proteomes" id="UP000193067">
    <property type="component" value="Unassembled WGS sequence"/>
</dbReference>
<evidence type="ECO:0000256" key="1">
    <source>
        <dbReference type="SAM" id="Coils"/>
    </source>
</evidence>
<sequence length="140" mass="15407">MATRSYLGSRTHIALFDLSSPLLIPPHNFRSAPPGVLHHIHHLPTYTMLNDPFIPLNLPVNAMLSLSASTDGALQFHLNGLQQYLGGTQASQDASNSLALLVQHMNQLCANQQAALEQAQRASEMMLQQQRMLTAATLRR</sequence>
<dbReference type="EMBL" id="KZ084160">
    <property type="protein sequence ID" value="OSC96978.1"/>
    <property type="molecule type" value="Genomic_DNA"/>
</dbReference>